<name>A0A3L4X9E6_ECOLX</name>
<dbReference type="EMBL" id="RNLZ01000036">
    <property type="protein sequence ID" value="MGE15429.1"/>
    <property type="molecule type" value="Genomic_DNA"/>
</dbReference>
<proteinExistence type="predicted"/>
<sequence>MQQPKARVPQLVLQVRRLLLPLHQPTVKKLQKPVKPTQRRARLRRLTRRKHPLQARQQLKQVRMQPESMQARLRSRINKYCSRFLMCGYHLTIHWI</sequence>
<accession>A0A3L4X9E6</accession>
<dbReference type="Proteomes" id="UP000272336">
    <property type="component" value="Unassembled WGS sequence"/>
</dbReference>
<organism evidence="1 2">
    <name type="scientific">Escherichia coli</name>
    <dbReference type="NCBI Taxonomy" id="562"/>
    <lineage>
        <taxon>Bacteria</taxon>
        <taxon>Pseudomonadati</taxon>
        <taxon>Pseudomonadota</taxon>
        <taxon>Gammaproteobacteria</taxon>
        <taxon>Enterobacterales</taxon>
        <taxon>Enterobacteriaceae</taxon>
        <taxon>Escherichia</taxon>
    </lineage>
</organism>
<comment type="caution">
    <text evidence="1">The sequence shown here is derived from an EMBL/GenBank/DDBJ whole genome shotgun (WGS) entry which is preliminary data.</text>
</comment>
<evidence type="ECO:0000313" key="2">
    <source>
        <dbReference type="Proteomes" id="UP000272336"/>
    </source>
</evidence>
<protein>
    <submittedName>
        <fullName evidence="1">Phage tail protein</fullName>
    </submittedName>
</protein>
<reference evidence="1 2" key="1">
    <citation type="submission" date="2018-10" db="EMBL/GenBank/DDBJ databases">
        <authorList>
            <consortium name="NARMS: The National Antimicrobial Resistance Monitoring System"/>
        </authorList>
    </citation>
    <scope>NUCLEOTIDE SEQUENCE [LARGE SCALE GENOMIC DNA]</scope>
    <source>
        <strain evidence="1 2">CVM N17EC0060</strain>
    </source>
</reference>
<dbReference type="AlphaFoldDB" id="A0A3L4X9E6"/>
<evidence type="ECO:0000313" key="1">
    <source>
        <dbReference type="EMBL" id="MGE15429.1"/>
    </source>
</evidence>
<gene>
    <name evidence="1" type="ORF">D9D43_17960</name>
</gene>